<feature type="compositionally biased region" description="Basic and acidic residues" evidence="1">
    <location>
        <begin position="65"/>
        <end position="96"/>
    </location>
</feature>
<proteinExistence type="predicted"/>
<dbReference type="Proteomes" id="UP000826271">
    <property type="component" value="Unassembled WGS sequence"/>
</dbReference>
<keyword evidence="3" id="KW-1185">Reference proteome</keyword>
<evidence type="ECO:0000256" key="1">
    <source>
        <dbReference type="SAM" id="MobiDB-lite"/>
    </source>
</evidence>
<name>A0AAV6X2B0_9LAMI</name>
<accession>A0AAV6X2B0</accession>
<feature type="compositionally biased region" description="Basic and acidic residues" evidence="1">
    <location>
        <begin position="21"/>
        <end position="33"/>
    </location>
</feature>
<feature type="region of interest" description="Disordered" evidence="1">
    <location>
        <begin position="1"/>
        <end position="114"/>
    </location>
</feature>
<sequence length="291" mass="32703">MVDGQNVGDDHNVGGQVENVGEIHDQNVGDDHNVGGGAATAPTPPARAPSPPLRRSKRSNKVLKCMREEDRDRRQKRSRSQDRGRGRGGGRGREQGAESDEYFYSEGGNDHAGDDVVHLGANETMIDSDGLEEPQPHIGVEEAAQTYYPPETTDVHGLLRDINMLKYDIFFQRKGTVKYGNLVLCRCAFEVSFRRGLWCRACPKVPKEARGLNKMAKKIMKDVFKRTYDDSRAEGDLYEWANLVLTIICKRLFVIHKEFFTLDLGPIQIGMRYDGFGINMLKRQGQLCNSN</sequence>
<evidence type="ECO:0000313" key="3">
    <source>
        <dbReference type="Proteomes" id="UP000826271"/>
    </source>
</evidence>
<dbReference type="AlphaFoldDB" id="A0AAV6X2B0"/>
<comment type="caution">
    <text evidence="2">The sequence shown here is derived from an EMBL/GenBank/DDBJ whole genome shotgun (WGS) entry which is preliminary data.</text>
</comment>
<reference evidence="2" key="1">
    <citation type="submission" date="2019-10" db="EMBL/GenBank/DDBJ databases">
        <authorList>
            <person name="Zhang R."/>
            <person name="Pan Y."/>
            <person name="Wang J."/>
            <person name="Ma R."/>
            <person name="Yu S."/>
        </authorList>
    </citation>
    <scope>NUCLEOTIDE SEQUENCE</scope>
    <source>
        <strain evidence="2">LA-IB0</strain>
        <tissue evidence="2">Leaf</tissue>
    </source>
</reference>
<gene>
    <name evidence="2" type="ORF">BUALT_Bualt10G0106300</name>
</gene>
<organism evidence="2 3">
    <name type="scientific">Buddleja alternifolia</name>
    <dbReference type="NCBI Taxonomy" id="168488"/>
    <lineage>
        <taxon>Eukaryota</taxon>
        <taxon>Viridiplantae</taxon>
        <taxon>Streptophyta</taxon>
        <taxon>Embryophyta</taxon>
        <taxon>Tracheophyta</taxon>
        <taxon>Spermatophyta</taxon>
        <taxon>Magnoliopsida</taxon>
        <taxon>eudicotyledons</taxon>
        <taxon>Gunneridae</taxon>
        <taxon>Pentapetalae</taxon>
        <taxon>asterids</taxon>
        <taxon>lamiids</taxon>
        <taxon>Lamiales</taxon>
        <taxon>Scrophulariaceae</taxon>
        <taxon>Buddlejeae</taxon>
        <taxon>Buddleja</taxon>
    </lineage>
</organism>
<protein>
    <submittedName>
        <fullName evidence="2">Uncharacterized protein</fullName>
    </submittedName>
</protein>
<dbReference type="EMBL" id="WHWC01000010">
    <property type="protein sequence ID" value="KAG8375500.1"/>
    <property type="molecule type" value="Genomic_DNA"/>
</dbReference>
<evidence type="ECO:0000313" key="2">
    <source>
        <dbReference type="EMBL" id="KAG8375500.1"/>
    </source>
</evidence>
<feature type="compositionally biased region" description="Pro residues" evidence="1">
    <location>
        <begin position="42"/>
        <end position="52"/>
    </location>
</feature>